<feature type="region of interest" description="Disordered" evidence="8">
    <location>
        <begin position="129"/>
        <end position="167"/>
    </location>
</feature>
<evidence type="ECO:0000256" key="8">
    <source>
        <dbReference type="SAM" id="MobiDB-lite"/>
    </source>
</evidence>
<dbReference type="GO" id="GO:0006508">
    <property type="term" value="P:proteolysis"/>
    <property type="evidence" value="ECO:0007669"/>
    <property type="project" value="UniProtKB-KW"/>
</dbReference>
<reference evidence="9 10" key="1">
    <citation type="submission" date="2016-10" db="EMBL/GenBank/DDBJ databases">
        <authorList>
            <person name="de Groot N.N."/>
        </authorList>
    </citation>
    <scope>NUCLEOTIDE SEQUENCE [LARGE SCALE GENOMIC DNA]</scope>
    <source>
        <strain evidence="9 10">IBRC-M10418</strain>
    </source>
</reference>
<sequence>MCGRYSLSTPREDLEARFDTAFPDFTPRYNCAPGQDLPVISAGSPDEARPSKWGLTPAWADDRMDLINARAETVREKPAFREAFERRRCLVPADGFYEWVETESGTRPYRVAFDDDRPFAMAGVYERWAPPEPDGPTQTGLDRFAGGAGDGGGSDVSPDVPGPEPVETFSIVTTEPNDLIVDLHHRMAVILEPDEEERYLHGDAETAASLLDPIDPDGLHAYPVSERVNDPSNDDDSVTDPTLLRSALRPRSLRVGL</sequence>
<dbReference type="InterPro" id="IPR036590">
    <property type="entry name" value="SRAP-like"/>
</dbReference>
<dbReference type="OrthoDB" id="109020at2157"/>
<dbReference type="GO" id="GO:0003697">
    <property type="term" value="F:single-stranded DNA binding"/>
    <property type="evidence" value="ECO:0007669"/>
    <property type="project" value="InterPro"/>
</dbReference>
<dbReference type="Proteomes" id="UP000199215">
    <property type="component" value="Unassembled WGS sequence"/>
</dbReference>
<protein>
    <submittedName>
        <fullName evidence="9">Putative SOS response-associated peptidase YedK</fullName>
    </submittedName>
</protein>
<dbReference type="GO" id="GO:0016829">
    <property type="term" value="F:lyase activity"/>
    <property type="evidence" value="ECO:0007669"/>
    <property type="project" value="UniProtKB-KW"/>
</dbReference>
<keyword evidence="4" id="KW-0378">Hydrolase</keyword>
<dbReference type="PANTHER" id="PTHR13604">
    <property type="entry name" value="DC12-RELATED"/>
    <property type="match status" value="1"/>
</dbReference>
<dbReference type="Gene3D" id="3.90.1680.10">
    <property type="entry name" value="SOS response associated peptidase-like"/>
    <property type="match status" value="1"/>
</dbReference>
<organism evidence="9 10">
    <name type="scientific">Halopenitus malekzadehii</name>
    <dbReference type="NCBI Taxonomy" id="1267564"/>
    <lineage>
        <taxon>Archaea</taxon>
        <taxon>Methanobacteriati</taxon>
        <taxon>Methanobacteriota</taxon>
        <taxon>Stenosarchaea group</taxon>
        <taxon>Halobacteria</taxon>
        <taxon>Halobacteriales</taxon>
        <taxon>Haloferacaceae</taxon>
        <taxon>Halopenitus</taxon>
    </lineage>
</organism>
<proteinExistence type="inferred from homology"/>
<dbReference type="EMBL" id="FNWU01000001">
    <property type="protein sequence ID" value="SEH41449.1"/>
    <property type="molecule type" value="Genomic_DNA"/>
</dbReference>
<keyword evidence="6" id="KW-0238">DNA-binding</keyword>
<dbReference type="PANTHER" id="PTHR13604:SF0">
    <property type="entry name" value="ABASIC SITE PROCESSING PROTEIN HMCES"/>
    <property type="match status" value="1"/>
</dbReference>
<evidence type="ECO:0000256" key="7">
    <source>
        <dbReference type="ARBA" id="ARBA00023239"/>
    </source>
</evidence>
<keyword evidence="10" id="KW-1185">Reference proteome</keyword>
<keyword evidence="5" id="KW-0190">Covalent protein-DNA linkage</keyword>
<dbReference type="SUPFAM" id="SSF143081">
    <property type="entry name" value="BB1717-like"/>
    <property type="match status" value="1"/>
</dbReference>
<evidence type="ECO:0000256" key="4">
    <source>
        <dbReference type="ARBA" id="ARBA00022801"/>
    </source>
</evidence>
<name>A0A1H6I405_9EURY</name>
<evidence type="ECO:0000313" key="10">
    <source>
        <dbReference type="Proteomes" id="UP000199215"/>
    </source>
</evidence>
<dbReference type="RefSeq" id="WP_092814503.1">
    <property type="nucleotide sequence ID" value="NZ_FNWU01000001.1"/>
</dbReference>
<evidence type="ECO:0000313" key="9">
    <source>
        <dbReference type="EMBL" id="SEH41449.1"/>
    </source>
</evidence>
<keyword evidence="7" id="KW-0456">Lyase</keyword>
<accession>A0A1H6I405</accession>
<keyword evidence="2" id="KW-0645">Protease</keyword>
<keyword evidence="3" id="KW-0227">DNA damage</keyword>
<gene>
    <name evidence="9" type="ORF">SAMN05192561_101783</name>
</gene>
<evidence type="ECO:0000256" key="2">
    <source>
        <dbReference type="ARBA" id="ARBA00022670"/>
    </source>
</evidence>
<evidence type="ECO:0000256" key="1">
    <source>
        <dbReference type="ARBA" id="ARBA00008136"/>
    </source>
</evidence>
<dbReference type="GO" id="GO:0008233">
    <property type="term" value="F:peptidase activity"/>
    <property type="evidence" value="ECO:0007669"/>
    <property type="project" value="UniProtKB-KW"/>
</dbReference>
<evidence type="ECO:0000256" key="3">
    <source>
        <dbReference type="ARBA" id="ARBA00022763"/>
    </source>
</evidence>
<feature type="region of interest" description="Disordered" evidence="8">
    <location>
        <begin position="211"/>
        <end position="241"/>
    </location>
</feature>
<dbReference type="AlphaFoldDB" id="A0A1H6I405"/>
<dbReference type="Pfam" id="PF02586">
    <property type="entry name" value="SRAP"/>
    <property type="match status" value="1"/>
</dbReference>
<evidence type="ECO:0000256" key="5">
    <source>
        <dbReference type="ARBA" id="ARBA00023124"/>
    </source>
</evidence>
<evidence type="ECO:0000256" key="6">
    <source>
        <dbReference type="ARBA" id="ARBA00023125"/>
    </source>
</evidence>
<dbReference type="InterPro" id="IPR003738">
    <property type="entry name" value="SRAP"/>
</dbReference>
<dbReference type="GO" id="GO:0106300">
    <property type="term" value="P:protein-DNA covalent cross-linking repair"/>
    <property type="evidence" value="ECO:0007669"/>
    <property type="project" value="InterPro"/>
</dbReference>
<comment type="similarity">
    <text evidence="1">Belongs to the SOS response-associated peptidase family.</text>
</comment>